<dbReference type="Proteomes" id="UP000296049">
    <property type="component" value="Unassembled WGS sequence"/>
</dbReference>
<evidence type="ECO:0000313" key="2">
    <source>
        <dbReference type="EMBL" id="EOB07800.1"/>
    </source>
</evidence>
<evidence type="ECO:0000256" key="1">
    <source>
        <dbReference type="SAM" id="MobiDB-lite"/>
    </source>
</evidence>
<gene>
    <name evidence="2" type="ORF">Anapl_03809</name>
</gene>
<keyword evidence="3" id="KW-1185">Reference proteome</keyword>
<organism evidence="2 3">
    <name type="scientific">Anas platyrhynchos</name>
    <name type="common">Mallard</name>
    <name type="synonym">Anas boschas</name>
    <dbReference type="NCBI Taxonomy" id="8839"/>
    <lineage>
        <taxon>Eukaryota</taxon>
        <taxon>Metazoa</taxon>
        <taxon>Chordata</taxon>
        <taxon>Craniata</taxon>
        <taxon>Vertebrata</taxon>
        <taxon>Euteleostomi</taxon>
        <taxon>Archelosauria</taxon>
        <taxon>Archosauria</taxon>
        <taxon>Dinosauria</taxon>
        <taxon>Saurischia</taxon>
        <taxon>Theropoda</taxon>
        <taxon>Coelurosauria</taxon>
        <taxon>Aves</taxon>
        <taxon>Neognathae</taxon>
        <taxon>Galloanserae</taxon>
        <taxon>Anseriformes</taxon>
        <taxon>Anatidae</taxon>
        <taxon>Anatinae</taxon>
        <taxon>Anas</taxon>
    </lineage>
</organism>
<sequence>MNISCSKLILKLPGTVPGSDMEGKGSSSISSDVSSSTDHTPTKAQKNAATSEGRHLVLVTQTVDTTLVEAESMKNLKMARKEVCEADPRQWLPDGEASVLENSGEYDTGVISKHVLRLADGNGSLRTDNDNLHVLVNSDWWILIALGNYSRLGIRRSYEPEYNLVISSSGIPQALISRSSTFNICIVVVVCLLQDGGRFWCVCWRCEGKIGLDTCGTYAVVANAAVKQLMMKRDY</sequence>
<feature type="compositionally biased region" description="Polar residues" evidence="1">
    <location>
        <begin position="37"/>
        <end position="50"/>
    </location>
</feature>
<protein>
    <submittedName>
        <fullName evidence="2">Uncharacterized protein</fullName>
    </submittedName>
</protein>
<proteinExistence type="predicted"/>
<accession>R0M140</accession>
<dbReference type="EMBL" id="KB742490">
    <property type="protein sequence ID" value="EOB07800.1"/>
    <property type="molecule type" value="Genomic_DNA"/>
</dbReference>
<dbReference type="AlphaFoldDB" id="R0M140"/>
<feature type="compositionally biased region" description="Low complexity" evidence="1">
    <location>
        <begin position="26"/>
        <end position="36"/>
    </location>
</feature>
<name>R0M140_ANAPL</name>
<evidence type="ECO:0000313" key="3">
    <source>
        <dbReference type="Proteomes" id="UP000296049"/>
    </source>
</evidence>
<reference evidence="3" key="1">
    <citation type="journal article" date="2013" name="Nat. Genet.">
        <title>The duck genome and transcriptome provide insight into an avian influenza virus reservoir species.</title>
        <authorList>
            <person name="Huang Y."/>
            <person name="Li Y."/>
            <person name="Burt D.W."/>
            <person name="Chen H."/>
            <person name="Zhang Y."/>
            <person name="Qian W."/>
            <person name="Kim H."/>
            <person name="Gan S."/>
            <person name="Zhao Y."/>
            <person name="Li J."/>
            <person name="Yi K."/>
            <person name="Feng H."/>
            <person name="Zhu P."/>
            <person name="Li B."/>
            <person name="Liu Q."/>
            <person name="Fairley S."/>
            <person name="Magor K.E."/>
            <person name="Du Z."/>
            <person name="Hu X."/>
            <person name="Goodman L."/>
            <person name="Tafer H."/>
            <person name="Vignal A."/>
            <person name="Lee T."/>
            <person name="Kim K.W."/>
            <person name="Sheng Z."/>
            <person name="An Y."/>
            <person name="Searle S."/>
            <person name="Herrero J."/>
            <person name="Groenen M.A."/>
            <person name="Crooijmans R.P."/>
            <person name="Faraut T."/>
            <person name="Cai Q."/>
            <person name="Webster R.G."/>
            <person name="Aldridge J.R."/>
            <person name="Warren W.C."/>
            <person name="Bartschat S."/>
            <person name="Kehr S."/>
            <person name="Marz M."/>
            <person name="Stadler P.F."/>
            <person name="Smith J."/>
            <person name="Kraus R.H."/>
            <person name="Zhao Y."/>
            <person name="Ren L."/>
            <person name="Fei J."/>
            <person name="Morisson M."/>
            <person name="Kaiser P."/>
            <person name="Griffin D.K."/>
            <person name="Rao M."/>
            <person name="Pitel F."/>
            <person name="Wang J."/>
            <person name="Li N."/>
        </authorList>
    </citation>
    <scope>NUCLEOTIDE SEQUENCE [LARGE SCALE GENOMIC DNA]</scope>
</reference>
<feature type="region of interest" description="Disordered" evidence="1">
    <location>
        <begin position="14"/>
        <end position="51"/>
    </location>
</feature>